<keyword evidence="1" id="KW-0675">Receptor</keyword>
<keyword evidence="2" id="KW-1185">Reference proteome</keyword>
<protein>
    <submittedName>
        <fullName evidence="1">Glutamate receptor</fullName>
    </submittedName>
</protein>
<gene>
    <name evidence="1" type="ORF">OWV82_013301</name>
</gene>
<comment type="caution">
    <text evidence="1">The sequence shown here is derived from an EMBL/GenBank/DDBJ whole genome shotgun (WGS) entry which is preliminary data.</text>
</comment>
<name>A0ACC1XVY1_MELAZ</name>
<evidence type="ECO:0000313" key="2">
    <source>
        <dbReference type="Proteomes" id="UP001164539"/>
    </source>
</evidence>
<organism evidence="1 2">
    <name type="scientific">Melia azedarach</name>
    <name type="common">Chinaberry tree</name>
    <dbReference type="NCBI Taxonomy" id="155640"/>
    <lineage>
        <taxon>Eukaryota</taxon>
        <taxon>Viridiplantae</taxon>
        <taxon>Streptophyta</taxon>
        <taxon>Embryophyta</taxon>
        <taxon>Tracheophyta</taxon>
        <taxon>Spermatophyta</taxon>
        <taxon>Magnoliopsida</taxon>
        <taxon>eudicotyledons</taxon>
        <taxon>Gunneridae</taxon>
        <taxon>Pentapetalae</taxon>
        <taxon>rosids</taxon>
        <taxon>malvids</taxon>
        <taxon>Sapindales</taxon>
        <taxon>Meliaceae</taxon>
        <taxon>Melia</taxon>
    </lineage>
</organism>
<dbReference type="Proteomes" id="UP001164539">
    <property type="component" value="Chromosome 7"/>
</dbReference>
<dbReference type="EMBL" id="CM051400">
    <property type="protein sequence ID" value="KAJ4714884.1"/>
    <property type="molecule type" value="Genomic_DNA"/>
</dbReference>
<proteinExistence type="predicted"/>
<accession>A0ACC1XVY1</accession>
<reference evidence="1 2" key="1">
    <citation type="journal article" date="2023" name="Science">
        <title>Complex scaffold remodeling in plant triterpene biosynthesis.</title>
        <authorList>
            <person name="De La Pena R."/>
            <person name="Hodgson H."/>
            <person name="Liu J.C."/>
            <person name="Stephenson M.J."/>
            <person name="Martin A.C."/>
            <person name="Owen C."/>
            <person name="Harkess A."/>
            <person name="Leebens-Mack J."/>
            <person name="Jimenez L.E."/>
            <person name="Osbourn A."/>
            <person name="Sattely E.S."/>
        </authorList>
    </citation>
    <scope>NUCLEOTIDE SEQUENCE [LARGE SCALE GENOMIC DNA]</scope>
    <source>
        <strain evidence="2">cv. JPN11</strain>
        <tissue evidence="1">Leaf</tissue>
    </source>
</reference>
<sequence>MDDSGEVPIISLATTAVRPAGSVILMQYIMFRQDALQLPLITFSGEREHQRHGFFDEHAEALTSESIKAAFFLSPYAKVFLMKYCKGFTLSRPIHKLGGCGFVFQNILH</sequence>
<evidence type="ECO:0000313" key="1">
    <source>
        <dbReference type="EMBL" id="KAJ4714884.1"/>
    </source>
</evidence>